<proteinExistence type="predicted"/>
<reference evidence="1" key="1">
    <citation type="submission" date="2021-05" db="EMBL/GenBank/DDBJ databases">
        <authorList>
            <person name="Pietrasiak N."/>
            <person name="Ward R."/>
            <person name="Stajich J.E."/>
            <person name="Kurbessoian T."/>
        </authorList>
    </citation>
    <scope>NUCLEOTIDE SEQUENCE</scope>
    <source>
        <strain evidence="1">JT2-VF2</strain>
    </source>
</reference>
<comment type="caution">
    <text evidence="1">The sequence shown here is derived from an EMBL/GenBank/DDBJ whole genome shotgun (WGS) entry which is preliminary data.</text>
</comment>
<evidence type="ECO:0000313" key="2">
    <source>
        <dbReference type="Proteomes" id="UP000715781"/>
    </source>
</evidence>
<gene>
    <name evidence="1" type="ORF">KME32_34720</name>
</gene>
<evidence type="ECO:0000313" key="1">
    <source>
        <dbReference type="EMBL" id="MBW4566139.1"/>
    </source>
</evidence>
<name>A0A951Q4Y8_9NOST</name>
<sequence length="59" mass="6614">MLQCERRTGYHRTAIAVPKSLAGHFQFGVTRVMNSQITEPAKIPVRAGFVIELRTKTSI</sequence>
<dbReference type="AlphaFoldDB" id="A0A951Q4Y8"/>
<reference evidence="1" key="2">
    <citation type="journal article" date="2022" name="Microbiol. Resour. Announc.">
        <title>Metagenome Sequencing to Explore Phylogenomics of Terrestrial Cyanobacteria.</title>
        <authorList>
            <person name="Ward R.D."/>
            <person name="Stajich J.E."/>
            <person name="Johansen J.R."/>
            <person name="Huntemann M."/>
            <person name="Clum A."/>
            <person name="Foster B."/>
            <person name="Foster B."/>
            <person name="Roux S."/>
            <person name="Palaniappan K."/>
            <person name="Varghese N."/>
            <person name="Mukherjee S."/>
            <person name="Reddy T.B.K."/>
            <person name="Daum C."/>
            <person name="Copeland A."/>
            <person name="Chen I.A."/>
            <person name="Ivanova N.N."/>
            <person name="Kyrpides N.C."/>
            <person name="Shapiro N."/>
            <person name="Eloe-Fadrosh E.A."/>
            <person name="Pietrasiak N."/>
        </authorList>
    </citation>
    <scope>NUCLEOTIDE SEQUENCE</scope>
    <source>
        <strain evidence="1">JT2-VF2</strain>
    </source>
</reference>
<accession>A0A951Q4Y8</accession>
<organism evidence="1 2">
    <name type="scientific">Mojavia pulchra JT2-VF2</name>
    <dbReference type="NCBI Taxonomy" id="287848"/>
    <lineage>
        <taxon>Bacteria</taxon>
        <taxon>Bacillati</taxon>
        <taxon>Cyanobacteriota</taxon>
        <taxon>Cyanophyceae</taxon>
        <taxon>Nostocales</taxon>
        <taxon>Nostocaceae</taxon>
    </lineage>
</organism>
<protein>
    <submittedName>
        <fullName evidence="1">Uncharacterized protein</fullName>
    </submittedName>
</protein>
<dbReference type="EMBL" id="JAHHHN010000061">
    <property type="protein sequence ID" value="MBW4566139.1"/>
    <property type="molecule type" value="Genomic_DNA"/>
</dbReference>
<dbReference type="Proteomes" id="UP000715781">
    <property type="component" value="Unassembled WGS sequence"/>
</dbReference>